<proteinExistence type="predicted"/>
<sequence>MTHIKFIFKGVRLQRIAQVRVSHVNRANKRFAIDNATMPR</sequence>
<dbReference type="Proteomes" id="UP000054630">
    <property type="component" value="Unassembled WGS sequence"/>
</dbReference>
<dbReference type="EMBL" id="JYDL01002734">
    <property type="protein sequence ID" value="KRX11281.1"/>
    <property type="molecule type" value="Genomic_DNA"/>
</dbReference>
<evidence type="ECO:0000313" key="1">
    <source>
        <dbReference type="EMBL" id="KRX11281.1"/>
    </source>
</evidence>
<protein>
    <submittedName>
        <fullName evidence="1">Uncharacterized protein</fullName>
    </submittedName>
</protein>
<evidence type="ECO:0000313" key="3">
    <source>
        <dbReference type="Proteomes" id="UP000054630"/>
    </source>
</evidence>
<reference evidence="1 3" key="1">
    <citation type="submission" date="2015-01" db="EMBL/GenBank/DDBJ databases">
        <title>Evolution of Trichinella species and genotypes.</title>
        <authorList>
            <person name="Korhonen P.K."/>
            <person name="Edoardo P."/>
            <person name="Giuseppe L.R."/>
            <person name="Gasser R.B."/>
        </authorList>
    </citation>
    <scope>NUCLEOTIDE SEQUENCE [LARGE SCALE GENOMIC DNA]</scope>
    <source>
        <strain evidence="1">ISS37</strain>
    </source>
</reference>
<accession>A0A0V0R9W4</accession>
<keyword evidence="3" id="KW-1185">Reference proteome</keyword>
<dbReference type="EMBL" id="JYDL01001727">
    <property type="protein sequence ID" value="KRX11642.1"/>
    <property type="molecule type" value="Genomic_DNA"/>
</dbReference>
<name>A0A0V0R9W4_9BILA</name>
<organism evidence="1 3">
    <name type="scientific">Trichinella nelsoni</name>
    <dbReference type="NCBI Taxonomy" id="6336"/>
    <lineage>
        <taxon>Eukaryota</taxon>
        <taxon>Metazoa</taxon>
        <taxon>Ecdysozoa</taxon>
        <taxon>Nematoda</taxon>
        <taxon>Enoplea</taxon>
        <taxon>Dorylaimia</taxon>
        <taxon>Trichinellida</taxon>
        <taxon>Trichinellidae</taxon>
        <taxon>Trichinella</taxon>
    </lineage>
</organism>
<evidence type="ECO:0000313" key="2">
    <source>
        <dbReference type="EMBL" id="KRX11642.1"/>
    </source>
</evidence>
<dbReference type="AlphaFoldDB" id="A0A0V0R9W4"/>
<comment type="caution">
    <text evidence="1">The sequence shown here is derived from an EMBL/GenBank/DDBJ whole genome shotgun (WGS) entry which is preliminary data.</text>
</comment>
<gene>
    <name evidence="1" type="ORF">T07_10075</name>
    <name evidence="2" type="ORF">T07_6952</name>
</gene>